<evidence type="ECO:0000256" key="2">
    <source>
        <dbReference type="SAM" id="SignalP"/>
    </source>
</evidence>
<dbReference type="AlphaFoldDB" id="A0A2C9U7W1"/>
<keyword evidence="1" id="KW-0472">Membrane</keyword>
<gene>
    <name evidence="3" type="ORF">MANES_16G015800</name>
</gene>
<evidence type="ECO:0000313" key="3">
    <source>
        <dbReference type="EMBL" id="OAY26028.1"/>
    </source>
</evidence>
<accession>A0A2C9U7W1</accession>
<keyword evidence="2" id="KW-0732">Signal</keyword>
<protein>
    <submittedName>
        <fullName evidence="3">Uncharacterized protein</fullName>
    </submittedName>
</protein>
<evidence type="ECO:0000256" key="1">
    <source>
        <dbReference type="SAM" id="Phobius"/>
    </source>
</evidence>
<keyword evidence="1" id="KW-1133">Transmembrane helix</keyword>
<keyword evidence="1" id="KW-0812">Transmembrane</keyword>
<feature type="signal peptide" evidence="2">
    <location>
        <begin position="1"/>
        <end position="20"/>
    </location>
</feature>
<dbReference type="EMBL" id="CM004402">
    <property type="protein sequence ID" value="OAY26028.1"/>
    <property type="molecule type" value="Genomic_DNA"/>
</dbReference>
<feature type="transmembrane region" description="Helical" evidence="1">
    <location>
        <begin position="56"/>
        <end position="75"/>
    </location>
</feature>
<name>A0A2C9U7W1_MANES</name>
<feature type="chain" id="PRO_5011999625" evidence="2">
    <location>
        <begin position="21"/>
        <end position="83"/>
    </location>
</feature>
<proteinExistence type="predicted"/>
<sequence>MARFLLFGIVLANLWMLGFMLLPVPSPAPSGGITDKDSGIRRLASYRIDHTAAGEVVLRFSVIIVAVVVFYICVIRQDQESYP</sequence>
<reference evidence="3" key="1">
    <citation type="submission" date="2016-02" db="EMBL/GenBank/DDBJ databases">
        <title>WGS assembly of Manihot esculenta.</title>
        <authorList>
            <person name="Bredeson J.V."/>
            <person name="Prochnik S.E."/>
            <person name="Lyons J.B."/>
            <person name="Schmutz J."/>
            <person name="Grimwood J."/>
            <person name="Vrebalov J."/>
            <person name="Bart R.S."/>
            <person name="Amuge T."/>
            <person name="Ferguson M.E."/>
            <person name="Green R."/>
            <person name="Putnam N."/>
            <person name="Stites J."/>
            <person name="Rounsley S."/>
            <person name="Rokhsar D.S."/>
        </authorList>
    </citation>
    <scope>NUCLEOTIDE SEQUENCE [LARGE SCALE GENOMIC DNA]</scope>
    <source>
        <tissue evidence="3">Leaf</tissue>
    </source>
</reference>
<organism evidence="3">
    <name type="scientific">Manihot esculenta</name>
    <name type="common">Cassava</name>
    <name type="synonym">Jatropha manihot</name>
    <dbReference type="NCBI Taxonomy" id="3983"/>
    <lineage>
        <taxon>Eukaryota</taxon>
        <taxon>Viridiplantae</taxon>
        <taxon>Streptophyta</taxon>
        <taxon>Embryophyta</taxon>
        <taxon>Tracheophyta</taxon>
        <taxon>Spermatophyta</taxon>
        <taxon>Magnoliopsida</taxon>
        <taxon>eudicotyledons</taxon>
        <taxon>Gunneridae</taxon>
        <taxon>Pentapetalae</taxon>
        <taxon>rosids</taxon>
        <taxon>fabids</taxon>
        <taxon>Malpighiales</taxon>
        <taxon>Euphorbiaceae</taxon>
        <taxon>Crotonoideae</taxon>
        <taxon>Manihoteae</taxon>
        <taxon>Manihot</taxon>
    </lineage>
</organism>